<reference evidence="4 5" key="1">
    <citation type="submission" date="2020-04" db="EMBL/GenBank/DDBJ databases">
        <title>Plant Genome Project.</title>
        <authorList>
            <person name="Zhang R.-G."/>
        </authorList>
    </citation>
    <scope>NUCLEOTIDE SEQUENCE [LARGE SCALE GENOMIC DNA]</scope>
    <source>
        <strain evidence="4">YNK0</strain>
        <tissue evidence="4">Leaf</tissue>
    </source>
</reference>
<evidence type="ECO:0000313" key="5">
    <source>
        <dbReference type="Proteomes" id="UP000655225"/>
    </source>
</evidence>
<evidence type="ECO:0000256" key="1">
    <source>
        <dbReference type="ARBA" id="ARBA00022737"/>
    </source>
</evidence>
<protein>
    <recommendedName>
        <fullName evidence="3">SAM domain-containing protein</fullName>
    </recommendedName>
</protein>
<feature type="domain" description="SAM" evidence="3">
    <location>
        <begin position="394"/>
        <end position="454"/>
    </location>
</feature>
<dbReference type="Proteomes" id="UP000655225">
    <property type="component" value="Unassembled WGS sequence"/>
</dbReference>
<feature type="compositionally biased region" description="Basic and acidic residues" evidence="2">
    <location>
        <begin position="274"/>
        <end position="299"/>
    </location>
</feature>
<dbReference type="EMBL" id="JABCRI010000004">
    <property type="protein sequence ID" value="KAF8408491.1"/>
    <property type="molecule type" value="Genomic_DNA"/>
</dbReference>
<dbReference type="PROSITE" id="PS50105">
    <property type="entry name" value="SAM_DOMAIN"/>
    <property type="match status" value="1"/>
</dbReference>
<name>A0A834ZK52_TETSI</name>
<accession>A0A834ZK52</accession>
<sequence>MVLDGQRLHVRAGGCEKQAADAGSPLPGHSFPPVHAETRCRDEFTTRFFPIRLVVRSVSLHCDSIRFSGNSCHKSKCLGFLKRLLRRTIRFSSPVDFKTAKLGEREKLRVTVTLIQAYPKHFSEPLAPEMAELKPPEGPFNGGAVVVASSENLGPCLVSKRQRRPSVRLGDIGDQPATLSHDSYVRRSMQPPNNDSLYRHPSQKDAARASKTRPLVNLVNGRDFHETLETEDRNFFSDGNWDSVAIGNWKVRDSKAKRGGGLGTKRVRSNWASKVDEGAEGDEKFGCGEDRDEDFRDFDPEGSESPLKEQSPIYSLENRAVDLGPTSERGHGNDREGLFHGQKRLVRTRVLESRDHDAIELDVPSDTDARDWKCGTNMDRNGVRERGRCQSFEDGVQVWLDGLGLGRYAPVFEMHDVDDEVLPLLTLEDLKDMGINAVGTRRKMYCAIQKIGKGLS</sequence>
<dbReference type="OrthoDB" id="539213at2759"/>
<comment type="caution">
    <text evidence="4">The sequence shown here is derived from an EMBL/GenBank/DDBJ whole genome shotgun (WGS) entry which is preliminary data.</text>
</comment>
<dbReference type="InterPro" id="IPR001660">
    <property type="entry name" value="SAM"/>
</dbReference>
<evidence type="ECO:0000313" key="4">
    <source>
        <dbReference type="EMBL" id="KAF8408491.1"/>
    </source>
</evidence>
<keyword evidence="5" id="KW-1185">Reference proteome</keyword>
<evidence type="ECO:0000259" key="3">
    <source>
        <dbReference type="PROSITE" id="PS50105"/>
    </source>
</evidence>
<dbReference type="PANTHER" id="PTHR10627">
    <property type="entry name" value="SCP160"/>
    <property type="match status" value="1"/>
</dbReference>
<dbReference type="SMART" id="SM00454">
    <property type="entry name" value="SAM"/>
    <property type="match status" value="1"/>
</dbReference>
<dbReference type="SUPFAM" id="SSF47769">
    <property type="entry name" value="SAM/Pointed domain"/>
    <property type="match status" value="1"/>
</dbReference>
<dbReference type="AlphaFoldDB" id="A0A834ZK52"/>
<feature type="region of interest" description="Disordered" evidence="2">
    <location>
        <begin position="273"/>
        <end position="310"/>
    </location>
</feature>
<proteinExistence type="predicted"/>
<organism evidence="4 5">
    <name type="scientific">Tetracentron sinense</name>
    <name type="common">Spur-leaf</name>
    <dbReference type="NCBI Taxonomy" id="13715"/>
    <lineage>
        <taxon>Eukaryota</taxon>
        <taxon>Viridiplantae</taxon>
        <taxon>Streptophyta</taxon>
        <taxon>Embryophyta</taxon>
        <taxon>Tracheophyta</taxon>
        <taxon>Spermatophyta</taxon>
        <taxon>Magnoliopsida</taxon>
        <taxon>Trochodendrales</taxon>
        <taxon>Trochodendraceae</taxon>
        <taxon>Tetracentron</taxon>
    </lineage>
</organism>
<dbReference type="Pfam" id="PF07647">
    <property type="entry name" value="SAM_2"/>
    <property type="match status" value="1"/>
</dbReference>
<gene>
    <name evidence="4" type="ORF">HHK36_007646</name>
</gene>
<dbReference type="PANTHER" id="PTHR10627:SF69">
    <property type="entry name" value="PROTEIN BICAUDAL C"/>
    <property type="match status" value="1"/>
</dbReference>
<dbReference type="Gene3D" id="1.10.150.50">
    <property type="entry name" value="Transcription Factor, Ets-1"/>
    <property type="match status" value="1"/>
</dbReference>
<dbReference type="OMA" id="RTMRVSP"/>
<keyword evidence="1" id="KW-0677">Repeat</keyword>
<dbReference type="CDD" id="cd09487">
    <property type="entry name" value="SAM_superfamily"/>
    <property type="match status" value="1"/>
</dbReference>
<feature type="region of interest" description="Disordered" evidence="2">
    <location>
        <begin position="168"/>
        <end position="211"/>
    </location>
</feature>
<evidence type="ECO:0000256" key="2">
    <source>
        <dbReference type="SAM" id="MobiDB-lite"/>
    </source>
</evidence>
<dbReference type="InterPro" id="IPR013761">
    <property type="entry name" value="SAM/pointed_sf"/>
</dbReference>